<feature type="region of interest" description="Disordered" evidence="1">
    <location>
        <begin position="156"/>
        <end position="252"/>
    </location>
</feature>
<feature type="region of interest" description="Disordered" evidence="1">
    <location>
        <begin position="107"/>
        <end position="139"/>
    </location>
</feature>
<feature type="compositionally biased region" description="Low complexity" evidence="1">
    <location>
        <begin position="54"/>
        <end position="71"/>
    </location>
</feature>
<feature type="compositionally biased region" description="Polar residues" evidence="1">
    <location>
        <begin position="302"/>
        <end position="317"/>
    </location>
</feature>
<dbReference type="WBParaSite" id="L893_g7194.t1">
    <property type="protein sequence ID" value="L893_g7194.t1"/>
    <property type="gene ID" value="L893_g7194"/>
</dbReference>
<feature type="region of interest" description="Disordered" evidence="1">
    <location>
        <begin position="54"/>
        <end position="94"/>
    </location>
</feature>
<reference evidence="4" key="1">
    <citation type="submission" date="2016-11" db="UniProtKB">
        <authorList>
            <consortium name="WormBaseParasite"/>
        </authorList>
    </citation>
    <scope>IDENTIFICATION</scope>
</reference>
<dbReference type="AlphaFoldDB" id="A0A1I8ANA2"/>
<evidence type="ECO:0000256" key="2">
    <source>
        <dbReference type="SAM" id="SignalP"/>
    </source>
</evidence>
<dbReference type="PANTHER" id="PTHR36514:SF3">
    <property type="entry name" value="ASCARIS SUUM EPICUTICLIN PROTEIN RELATED"/>
    <property type="match status" value="1"/>
</dbReference>
<evidence type="ECO:0000256" key="1">
    <source>
        <dbReference type="SAM" id="MobiDB-lite"/>
    </source>
</evidence>
<accession>A0A1I8ANA2</accession>
<feature type="signal peptide" evidence="2">
    <location>
        <begin position="1"/>
        <end position="17"/>
    </location>
</feature>
<sequence>MKVASALLLLALLGAEAKYIFKRGANSYGDEPVTVSPLVTVPVVAPVEQSVSGVNNPSAAAEAPSPSVQASGYRKKRNAQNGYGDEATSAPVQPVPVVNQVEQPLSGVQNPTAAAEAPAPSVQSSGYRKKRSAQNAYGDEATSAPLAAAPAVNLSEQAPEPVQNPSAAAVAPTPSIQASGYRKKRNAQNAYGDEATSAPVQSAPVPVPAEQSVSGVNNPAAAAEAPAPSVQSSGYRKKRNAQNGYGDEATSAPVQPVPVVNQVEQPLSGVQNPTAAAEAPAPSVQSSGYRKRRSAQNAYGDEQTSFPATLSPVTQPTPVELPPAGVDQHAAVHTASIQYSGY</sequence>
<feature type="compositionally biased region" description="Low complexity" evidence="1">
    <location>
        <begin position="219"/>
        <end position="228"/>
    </location>
</feature>
<dbReference type="Proteomes" id="UP000095287">
    <property type="component" value="Unplaced"/>
</dbReference>
<dbReference type="PANTHER" id="PTHR36514">
    <property type="entry name" value="PROTEIN CBG00436"/>
    <property type="match status" value="1"/>
</dbReference>
<name>A0A1I8ANA2_9BILA</name>
<feature type="chain" id="PRO_5009314905" evidence="2">
    <location>
        <begin position="18"/>
        <end position="342"/>
    </location>
</feature>
<keyword evidence="2" id="KW-0732">Signal</keyword>
<feature type="region of interest" description="Disordered" evidence="1">
    <location>
        <begin position="271"/>
        <end position="327"/>
    </location>
</feature>
<keyword evidence="3" id="KW-1185">Reference proteome</keyword>
<protein>
    <submittedName>
        <fullName evidence="4">DUF4794 domain-containing protein</fullName>
    </submittedName>
</protein>
<proteinExistence type="predicted"/>
<feature type="compositionally biased region" description="Low complexity" evidence="1">
    <location>
        <begin position="195"/>
        <end position="204"/>
    </location>
</feature>
<evidence type="ECO:0000313" key="3">
    <source>
        <dbReference type="Proteomes" id="UP000095287"/>
    </source>
</evidence>
<evidence type="ECO:0000313" key="4">
    <source>
        <dbReference type="WBParaSite" id="L893_g7194.t1"/>
    </source>
</evidence>
<organism evidence="3 4">
    <name type="scientific">Steinernema glaseri</name>
    <dbReference type="NCBI Taxonomy" id="37863"/>
    <lineage>
        <taxon>Eukaryota</taxon>
        <taxon>Metazoa</taxon>
        <taxon>Ecdysozoa</taxon>
        <taxon>Nematoda</taxon>
        <taxon>Chromadorea</taxon>
        <taxon>Rhabditida</taxon>
        <taxon>Tylenchina</taxon>
        <taxon>Panagrolaimomorpha</taxon>
        <taxon>Strongyloidoidea</taxon>
        <taxon>Steinernematidae</taxon>
        <taxon>Steinernema</taxon>
    </lineage>
</organism>